<gene>
    <name evidence="1" type="ORF">KSX_43740</name>
</gene>
<dbReference type="AlphaFoldDB" id="A0A8J3MTS1"/>
<evidence type="ECO:0000313" key="1">
    <source>
        <dbReference type="EMBL" id="GHO46211.1"/>
    </source>
</evidence>
<sequence>MVVDYTPAVVIHILTVVDHSWIDQKDSNSVVLVYILDFEHKGMKQEP</sequence>
<proteinExistence type="predicted"/>
<keyword evidence="2" id="KW-1185">Reference proteome</keyword>
<evidence type="ECO:0000313" key="2">
    <source>
        <dbReference type="Proteomes" id="UP000612362"/>
    </source>
</evidence>
<reference evidence="1" key="1">
    <citation type="submission" date="2020-10" db="EMBL/GenBank/DDBJ databases">
        <title>Taxonomic study of unclassified bacteria belonging to the class Ktedonobacteria.</title>
        <authorList>
            <person name="Yabe S."/>
            <person name="Wang C.M."/>
            <person name="Zheng Y."/>
            <person name="Sakai Y."/>
            <person name="Cavaletti L."/>
            <person name="Monciardini P."/>
            <person name="Donadio S."/>
        </authorList>
    </citation>
    <scope>NUCLEOTIDE SEQUENCE</scope>
    <source>
        <strain evidence="1">SOSP1-1</strain>
    </source>
</reference>
<name>A0A8J3MTS1_9CHLR</name>
<accession>A0A8J3MTS1</accession>
<dbReference type="Proteomes" id="UP000612362">
    <property type="component" value="Unassembled WGS sequence"/>
</dbReference>
<organism evidence="1 2">
    <name type="scientific">Ktedonospora formicarum</name>
    <dbReference type="NCBI Taxonomy" id="2778364"/>
    <lineage>
        <taxon>Bacteria</taxon>
        <taxon>Bacillati</taxon>
        <taxon>Chloroflexota</taxon>
        <taxon>Ktedonobacteria</taxon>
        <taxon>Ktedonobacterales</taxon>
        <taxon>Ktedonobacteraceae</taxon>
        <taxon>Ktedonospora</taxon>
    </lineage>
</organism>
<comment type="caution">
    <text evidence="1">The sequence shown here is derived from an EMBL/GenBank/DDBJ whole genome shotgun (WGS) entry which is preliminary data.</text>
</comment>
<dbReference type="EMBL" id="BNJF01000002">
    <property type="protein sequence ID" value="GHO46211.1"/>
    <property type="molecule type" value="Genomic_DNA"/>
</dbReference>
<protein>
    <submittedName>
        <fullName evidence="1">Uncharacterized protein</fullName>
    </submittedName>
</protein>